<dbReference type="eggNOG" id="KOG0432">
    <property type="taxonomic scope" value="Eukaryota"/>
</dbReference>
<evidence type="ECO:0000256" key="6">
    <source>
        <dbReference type="ARBA" id="ARBA00023146"/>
    </source>
</evidence>
<evidence type="ECO:0000256" key="4">
    <source>
        <dbReference type="ARBA" id="ARBA00022840"/>
    </source>
</evidence>
<dbReference type="GO" id="GO:0005829">
    <property type="term" value="C:cytosol"/>
    <property type="evidence" value="ECO:0007669"/>
    <property type="project" value="TreeGrafter"/>
</dbReference>
<feature type="transmembrane region" description="Helical" evidence="9">
    <location>
        <begin position="109"/>
        <end position="130"/>
    </location>
</feature>
<name>A0A0D2Q7V5_GOSRA</name>
<keyword evidence="9" id="KW-0812">Transmembrane</keyword>
<keyword evidence="6" id="KW-0030">Aminoacyl-tRNA synthetase</keyword>
<dbReference type="Pfam" id="PF08264">
    <property type="entry name" value="Anticodon_1"/>
    <property type="match status" value="1"/>
</dbReference>
<dbReference type="PANTHER" id="PTHR11946">
    <property type="entry name" value="VALYL-TRNA SYNTHETASES"/>
    <property type="match status" value="1"/>
</dbReference>
<keyword evidence="9" id="KW-0472">Membrane</keyword>
<dbReference type="Gene3D" id="1.10.730.10">
    <property type="entry name" value="Isoleucyl-tRNA Synthetase, Domain 1"/>
    <property type="match status" value="1"/>
</dbReference>
<keyword evidence="5" id="KW-0648">Protein biosynthesis</keyword>
<dbReference type="InterPro" id="IPR002303">
    <property type="entry name" value="Valyl-tRNA_ligase"/>
</dbReference>
<keyword evidence="9" id="KW-1133">Transmembrane helix</keyword>
<keyword evidence="12" id="KW-1185">Reference proteome</keyword>
<dbReference type="STRING" id="29730.A0A0D2Q7V5"/>
<evidence type="ECO:0000256" key="7">
    <source>
        <dbReference type="ARBA" id="ARBA00029936"/>
    </source>
</evidence>
<dbReference type="EC" id="6.1.1.9" evidence="1"/>
<keyword evidence="4" id="KW-0067">ATP-binding</keyword>
<dbReference type="Proteomes" id="UP000032304">
    <property type="component" value="Chromosome 2"/>
</dbReference>
<organism evidence="11 12">
    <name type="scientific">Gossypium raimondii</name>
    <name type="common">Peruvian cotton</name>
    <name type="synonym">Gossypium klotzschianum subsp. raimondii</name>
    <dbReference type="NCBI Taxonomy" id="29730"/>
    <lineage>
        <taxon>Eukaryota</taxon>
        <taxon>Viridiplantae</taxon>
        <taxon>Streptophyta</taxon>
        <taxon>Embryophyta</taxon>
        <taxon>Tracheophyta</taxon>
        <taxon>Spermatophyta</taxon>
        <taxon>Magnoliopsida</taxon>
        <taxon>eudicotyledons</taxon>
        <taxon>Gunneridae</taxon>
        <taxon>Pentapetalae</taxon>
        <taxon>rosids</taxon>
        <taxon>malvids</taxon>
        <taxon>Malvales</taxon>
        <taxon>Malvaceae</taxon>
        <taxon>Malvoideae</taxon>
        <taxon>Gossypium</taxon>
    </lineage>
</organism>
<evidence type="ECO:0000256" key="8">
    <source>
        <dbReference type="ARBA" id="ARBA00047552"/>
    </source>
</evidence>
<keyword evidence="3" id="KW-0547">Nucleotide-binding</keyword>
<comment type="catalytic activity">
    <reaction evidence="8">
        <text>tRNA(Val) + L-valine + ATP = L-valyl-tRNA(Val) + AMP + diphosphate</text>
        <dbReference type="Rhea" id="RHEA:10704"/>
        <dbReference type="Rhea" id="RHEA-COMP:9672"/>
        <dbReference type="Rhea" id="RHEA-COMP:9708"/>
        <dbReference type="ChEBI" id="CHEBI:30616"/>
        <dbReference type="ChEBI" id="CHEBI:33019"/>
        <dbReference type="ChEBI" id="CHEBI:57762"/>
        <dbReference type="ChEBI" id="CHEBI:78442"/>
        <dbReference type="ChEBI" id="CHEBI:78537"/>
        <dbReference type="ChEBI" id="CHEBI:456215"/>
        <dbReference type="EC" id="6.1.1.9"/>
    </reaction>
</comment>
<accession>A0A0D2Q7V5</accession>
<sequence>MPFVTEELWQALPNRREALIISSWPQTSLPRSTDLVKIFENFQALTRAIQNARAEYSVEPAKLITASIVGSEEVIQYISEEKEVLALLSKLDLDNIHFNDEVVLGFSSLLANINFNLLILAACYLIRLLVMLA</sequence>
<evidence type="ECO:0000313" key="12">
    <source>
        <dbReference type="Proteomes" id="UP000032304"/>
    </source>
</evidence>
<dbReference type="Gramene" id="KJB15339">
    <property type="protein sequence ID" value="KJB15339"/>
    <property type="gene ID" value="B456_002G172800"/>
</dbReference>
<dbReference type="AlphaFoldDB" id="A0A0D2Q7V5"/>
<evidence type="ECO:0000256" key="9">
    <source>
        <dbReference type="SAM" id="Phobius"/>
    </source>
</evidence>
<evidence type="ECO:0000313" key="11">
    <source>
        <dbReference type="EMBL" id="KJB15339.1"/>
    </source>
</evidence>
<protein>
    <recommendedName>
        <fullName evidence="1">valine--tRNA ligase</fullName>
        <ecNumber evidence="1">6.1.1.9</ecNumber>
    </recommendedName>
    <alternativeName>
        <fullName evidence="7">Valyl-tRNA synthetase</fullName>
    </alternativeName>
</protein>
<feature type="domain" description="Methionyl/Valyl/Leucyl/Isoleucyl-tRNA synthetase anticodon-binding" evidence="10">
    <location>
        <begin position="1"/>
        <end position="63"/>
    </location>
</feature>
<reference evidence="11 12" key="1">
    <citation type="journal article" date="2012" name="Nature">
        <title>Repeated polyploidization of Gossypium genomes and the evolution of spinnable cotton fibres.</title>
        <authorList>
            <person name="Paterson A.H."/>
            <person name="Wendel J.F."/>
            <person name="Gundlach H."/>
            <person name="Guo H."/>
            <person name="Jenkins J."/>
            <person name="Jin D."/>
            <person name="Llewellyn D."/>
            <person name="Showmaker K.C."/>
            <person name="Shu S."/>
            <person name="Udall J."/>
            <person name="Yoo M.J."/>
            <person name="Byers R."/>
            <person name="Chen W."/>
            <person name="Doron-Faigenboim A."/>
            <person name="Duke M.V."/>
            <person name="Gong L."/>
            <person name="Grimwood J."/>
            <person name="Grover C."/>
            <person name="Grupp K."/>
            <person name="Hu G."/>
            <person name="Lee T.H."/>
            <person name="Li J."/>
            <person name="Lin L."/>
            <person name="Liu T."/>
            <person name="Marler B.S."/>
            <person name="Page J.T."/>
            <person name="Roberts A.W."/>
            <person name="Romanel E."/>
            <person name="Sanders W.S."/>
            <person name="Szadkowski E."/>
            <person name="Tan X."/>
            <person name="Tang H."/>
            <person name="Xu C."/>
            <person name="Wang J."/>
            <person name="Wang Z."/>
            <person name="Zhang D."/>
            <person name="Zhang L."/>
            <person name="Ashrafi H."/>
            <person name="Bedon F."/>
            <person name="Bowers J.E."/>
            <person name="Brubaker C.L."/>
            <person name="Chee P.W."/>
            <person name="Das S."/>
            <person name="Gingle A.R."/>
            <person name="Haigler C.H."/>
            <person name="Harker D."/>
            <person name="Hoffmann L.V."/>
            <person name="Hovav R."/>
            <person name="Jones D.C."/>
            <person name="Lemke C."/>
            <person name="Mansoor S."/>
            <person name="ur Rahman M."/>
            <person name="Rainville L.N."/>
            <person name="Rambani A."/>
            <person name="Reddy U.K."/>
            <person name="Rong J.K."/>
            <person name="Saranga Y."/>
            <person name="Scheffler B.E."/>
            <person name="Scheffler J.A."/>
            <person name="Stelly D.M."/>
            <person name="Triplett B.A."/>
            <person name="Van Deynze A."/>
            <person name="Vaslin M.F."/>
            <person name="Waghmare V.N."/>
            <person name="Walford S.A."/>
            <person name="Wright R.J."/>
            <person name="Zaki E.A."/>
            <person name="Zhang T."/>
            <person name="Dennis E.S."/>
            <person name="Mayer K.F."/>
            <person name="Peterson D.G."/>
            <person name="Rokhsar D.S."/>
            <person name="Wang X."/>
            <person name="Schmutz J."/>
        </authorList>
    </citation>
    <scope>NUCLEOTIDE SEQUENCE [LARGE SCALE GENOMIC DNA]</scope>
</reference>
<gene>
    <name evidence="11" type="ORF">B456_002G172800</name>
</gene>
<dbReference type="GO" id="GO:0005524">
    <property type="term" value="F:ATP binding"/>
    <property type="evidence" value="ECO:0007669"/>
    <property type="project" value="UniProtKB-KW"/>
</dbReference>
<dbReference type="SUPFAM" id="SSF47323">
    <property type="entry name" value="Anticodon-binding domain of a subclass of class I aminoacyl-tRNA synthetases"/>
    <property type="match status" value="1"/>
</dbReference>
<dbReference type="InterPro" id="IPR013155">
    <property type="entry name" value="M/V/L/I-tRNA-synth_anticd-bd"/>
</dbReference>
<proteinExistence type="predicted"/>
<evidence type="ECO:0000256" key="1">
    <source>
        <dbReference type="ARBA" id="ARBA00013169"/>
    </source>
</evidence>
<dbReference type="EMBL" id="CM001741">
    <property type="protein sequence ID" value="KJB15339.1"/>
    <property type="molecule type" value="Genomic_DNA"/>
</dbReference>
<dbReference type="GO" id="GO:0004832">
    <property type="term" value="F:valine-tRNA ligase activity"/>
    <property type="evidence" value="ECO:0007669"/>
    <property type="project" value="UniProtKB-EC"/>
</dbReference>
<keyword evidence="2" id="KW-0436">Ligase</keyword>
<dbReference type="InterPro" id="IPR009080">
    <property type="entry name" value="tRNAsynth_Ia_anticodon-bd"/>
</dbReference>
<evidence type="ECO:0000259" key="10">
    <source>
        <dbReference type="Pfam" id="PF08264"/>
    </source>
</evidence>
<dbReference type="GO" id="GO:0006438">
    <property type="term" value="P:valyl-tRNA aminoacylation"/>
    <property type="evidence" value="ECO:0007669"/>
    <property type="project" value="InterPro"/>
</dbReference>
<dbReference type="PANTHER" id="PTHR11946:SF93">
    <property type="entry name" value="VALINE--TRNA LIGASE, CHLOROPLASTIC_MITOCHONDRIAL 2"/>
    <property type="match status" value="1"/>
</dbReference>
<evidence type="ECO:0000256" key="2">
    <source>
        <dbReference type="ARBA" id="ARBA00022598"/>
    </source>
</evidence>
<evidence type="ECO:0000256" key="5">
    <source>
        <dbReference type="ARBA" id="ARBA00022917"/>
    </source>
</evidence>
<evidence type="ECO:0000256" key="3">
    <source>
        <dbReference type="ARBA" id="ARBA00022741"/>
    </source>
</evidence>